<feature type="domain" description="HD-GYP" evidence="4">
    <location>
        <begin position="311"/>
        <end position="508"/>
    </location>
</feature>
<evidence type="ECO:0000259" key="4">
    <source>
        <dbReference type="PROSITE" id="PS51832"/>
    </source>
</evidence>
<dbReference type="InterPro" id="IPR011006">
    <property type="entry name" value="CheY-like_superfamily"/>
</dbReference>
<evidence type="ECO:0000256" key="2">
    <source>
        <dbReference type="PROSITE-ProRule" id="PRU00169"/>
    </source>
</evidence>
<dbReference type="Pfam" id="PF11849">
    <property type="entry name" value="DUF3369"/>
    <property type="match status" value="1"/>
</dbReference>
<feature type="modified residue" description="4-aspartylphosphate" evidence="2">
    <location>
        <position position="80"/>
    </location>
</feature>
<gene>
    <name evidence="5" type="ORF">JF50_23510</name>
</gene>
<evidence type="ECO:0000259" key="3">
    <source>
        <dbReference type="PROSITE" id="PS50110"/>
    </source>
</evidence>
<name>A0A0C1Q2K4_9GAMM</name>
<accession>A0A0C1Q2K4</accession>
<dbReference type="InterPro" id="IPR001789">
    <property type="entry name" value="Sig_transdc_resp-reg_receiver"/>
</dbReference>
<dbReference type="PANTHER" id="PTHR45228:SF9">
    <property type="entry name" value="3'3'-CGAMP-SPECIFIC PHOSPHODIESTERASE 2"/>
    <property type="match status" value="1"/>
</dbReference>
<dbReference type="RefSeq" id="WP_039611726.1">
    <property type="nucleotide sequence ID" value="NZ_JWIC01000010.1"/>
</dbReference>
<feature type="domain" description="Response regulatory" evidence="3">
    <location>
        <begin position="25"/>
        <end position="149"/>
    </location>
</feature>
<keyword evidence="1" id="KW-0378">Hydrolase</keyword>
<dbReference type="InterPro" id="IPR037522">
    <property type="entry name" value="HD_GYP_dom"/>
</dbReference>
<dbReference type="PROSITE" id="PS51832">
    <property type="entry name" value="HD_GYP"/>
    <property type="match status" value="1"/>
</dbReference>
<dbReference type="Proteomes" id="UP000031327">
    <property type="component" value="Unassembled WGS sequence"/>
</dbReference>
<dbReference type="InterPro" id="IPR021800">
    <property type="entry name" value="DUF3369"/>
</dbReference>
<dbReference type="FunFam" id="1.10.3210.10:FF:000018">
    <property type="entry name" value="Two-component system response regulator"/>
    <property type="match status" value="1"/>
</dbReference>
<protein>
    <submittedName>
        <fullName evidence="5">Phosphodiesterase</fullName>
    </submittedName>
</protein>
<evidence type="ECO:0000313" key="6">
    <source>
        <dbReference type="Proteomes" id="UP000031327"/>
    </source>
</evidence>
<comment type="caution">
    <text evidence="5">The sequence shown here is derived from an EMBL/GenBank/DDBJ whole genome shotgun (WGS) entry which is preliminary data.</text>
</comment>
<keyword evidence="2" id="KW-0597">Phosphoprotein</keyword>
<evidence type="ECO:0000256" key="1">
    <source>
        <dbReference type="ARBA" id="ARBA00022801"/>
    </source>
</evidence>
<proteinExistence type="predicted"/>
<dbReference type="GO" id="GO:0009214">
    <property type="term" value="P:cyclic nucleotide catabolic process"/>
    <property type="evidence" value="ECO:0007669"/>
    <property type="project" value="UniProtKB-ARBA"/>
</dbReference>
<organism evidence="5 6">
    <name type="scientific">Pseudoalteromonas luteoviolacea</name>
    <dbReference type="NCBI Taxonomy" id="43657"/>
    <lineage>
        <taxon>Bacteria</taxon>
        <taxon>Pseudomonadati</taxon>
        <taxon>Pseudomonadota</taxon>
        <taxon>Gammaproteobacteria</taxon>
        <taxon>Alteromonadales</taxon>
        <taxon>Pseudoalteromonadaceae</taxon>
        <taxon>Pseudoalteromonas</taxon>
    </lineage>
</organism>
<dbReference type="OrthoDB" id="9787688at2"/>
<dbReference type="InterPro" id="IPR052020">
    <property type="entry name" value="Cyclic_di-GMP/3'3'-cGAMP_PDE"/>
</dbReference>
<evidence type="ECO:0000313" key="5">
    <source>
        <dbReference type="EMBL" id="KID54831.1"/>
    </source>
</evidence>
<sequence>MSSFLFSNEQLREEASQPEEHAFWDVLVVDDEEDIHQVTKLVLSDFKFEEKSLRFHHAYSAKQAMEILEDQDCISVGLIDVVMENNHAGLDLIKFIRNDMANHDIRLILRTGQPGEAPEESVIRDYDINDYKNKTELTAVKLKTLLYSALRSHRDIQTIELHKKGLERIIAASSSFLECDNVQDFASTILEHVAQVLGLSDSEIYCAAATNQQTDSGSQFKLLAASGEGVEPSSDKIPSNVRNLFIETHNRKTSCKSCNEYVGYFTSKGGLETMLYVSKESSLRSTDCQLLEFFANNIALAHDNIKLRETVKESQRELSYILGEAVEKRSKETGSHVKRVAMYSKLLAELYGINSYKAEIIKMASPLHDIGKIGIPDVILNKPGKLTNDEWEIMQTHAQLGYDILKKSTNEILQCGATIAHQHHEKWDGSGYPQGLKGEDIDIVGRITAIADVFDALGSKRCYKAAWTLEKVLEEIKSQKSKQFDPKLVDLFINNLEQFILIKDTYPD</sequence>
<dbReference type="EMBL" id="JWIC01000010">
    <property type="protein sequence ID" value="KID54831.1"/>
    <property type="molecule type" value="Genomic_DNA"/>
</dbReference>
<dbReference type="SUPFAM" id="SSF52172">
    <property type="entry name" value="CheY-like"/>
    <property type="match status" value="1"/>
</dbReference>
<dbReference type="AlphaFoldDB" id="A0A0C1Q2K4"/>
<dbReference type="InterPro" id="IPR003607">
    <property type="entry name" value="HD/PDEase_dom"/>
</dbReference>
<dbReference type="GO" id="GO:0004112">
    <property type="term" value="F:cyclic-nucleotide phosphodiesterase activity"/>
    <property type="evidence" value="ECO:0007669"/>
    <property type="project" value="UniProtKB-ARBA"/>
</dbReference>
<reference evidence="5 6" key="1">
    <citation type="submission" date="2014-12" db="EMBL/GenBank/DDBJ databases">
        <title>Draft Genome Sequence of Pseudoalteromonas luteoviolacea HI1.</title>
        <authorList>
            <person name="Asahina A.Y."/>
            <person name="Hadfield M.G."/>
        </authorList>
    </citation>
    <scope>NUCLEOTIDE SEQUENCE [LARGE SCALE GENOMIC DNA]</scope>
    <source>
        <strain evidence="5 6">HI1</strain>
    </source>
</reference>
<dbReference type="PANTHER" id="PTHR45228">
    <property type="entry name" value="CYCLIC DI-GMP PHOSPHODIESTERASE TM_0186-RELATED"/>
    <property type="match status" value="1"/>
</dbReference>
<dbReference type="GO" id="GO:0000160">
    <property type="term" value="P:phosphorelay signal transduction system"/>
    <property type="evidence" value="ECO:0007669"/>
    <property type="project" value="InterPro"/>
</dbReference>
<dbReference type="CDD" id="cd00077">
    <property type="entry name" value="HDc"/>
    <property type="match status" value="1"/>
</dbReference>
<dbReference type="Gene3D" id="1.10.3210.10">
    <property type="entry name" value="Hypothetical protein af1432"/>
    <property type="match status" value="1"/>
</dbReference>
<dbReference type="SUPFAM" id="SSF109604">
    <property type="entry name" value="HD-domain/PDEase-like"/>
    <property type="match status" value="1"/>
</dbReference>
<dbReference type="PROSITE" id="PS50110">
    <property type="entry name" value="RESPONSE_REGULATORY"/>
    <property type="match status" value="1"/>
</dbReference>
<dbReference type="SMART" id="SM00471">
    <property type="entry name" value="HDc"/>
    <property type="match status" value="1"/>
</dbReference>
<dbReference type="Gene3D" id="3.40.50.2300">
    <property type="match status" value="1"/>
</dbReference>
<dbReference type="Pfam" id="PF13487">
    <property type="entry name" value="HD_5"/>
    <property type="match status" value="1"/>
</dbReference>